<reference evidence="3 4" key="1">
    <citation type="submission" date="2019-04" db="EMBL/GenBank/DDBJ databases">
        <authorList>
            <person name="Van Vliet M D."/>
        </authorList>
    </citation>
    <scope>NUCLEOTIDE SEQUENCE [LARGE SCALE GENOMIC DNA]</scope>
    <source>
        <strain evidence="3 4">F1</strain>
    </source>
</reference>
<evidence type="ECO:0008006" key="5">
    <source>
        <dbReference type="Google" id="ProtNLM"/>
    </source>
</evidence>
<feature type="transmembrane region" description="Helical" evidence="1">
    <location>
        <begin position="247"/>
        <end position="267"/>
    </location>
</feature>
<name>A0A6C2TZS1_PONDE</name>
<dbReference type="InterPro" id="IPR013424">
    <property type="entry name" value="Ice-binding_C"/>
</dbReference>
<dbReference type="RefSeq" id="WP_168442082.1">
    <property type="nucleotide sequence ID" value="NZ_CAAHFG010000001.1"/>
</dbReference>
<evidence type="ECO:0000313" key="4">
    <source>
        <dbReference type="Proteomes" id="UP000366872"/>
    </source>
</evidence>
<gene>
    <name evidence="3" type="ORF">PDESU_01659</name>
</gene>
<organism evidence="3 4">
    <name type="scientific">Pontiella desulfatans</name>
    <dbReference type="NCBI Taxonomy" id="2750659"/>
    <lineage>
        <taxon>Bacteria</taxon>
        <taxon>Pseudomonadati</taxon>
        <taxon>Kiritimatiellota</taxon>
        <taxon>Kiritimatiellia</taxon>
        <taxon>Kiritimatiellales</taxon>
        <taxon>Pontiellaceae</taxon>
        <taxon>Pontiella</taxon>
    </lineage>
</organism>
<keyword evidence="2" id="KW-0732">Signal</keyword>
<protein>
    <recommendedName>
        <fullName evidence="5">PEP-CTERM protein-sorting domain-containing protein</fullName>
    </recommendedName>
</protein>
<dbReference type="AlphaFoldDB" id="A0A6C2TZS1"/>
<keyword evidence="4" id="KW-1185">Reference proteome</keyword>
<keyword evidence="1" id="KW-0472">Membrane</keyword>
<evidence type="ECO:0000256" key="2">
    <source>
        <dbReference type="SAM" id="SignalP"/>
    </source>
</evidence>
<evidence type="ECO:0000313" key="3">
    <source>
        <dbReference type="EMBL" id="VGO13105.1"/>
    </source>
</evidence>
<keyword evidence="1" id="KW-1133">Transmembrane helix</keyword>
<feature type="signal peptide" evidence="2">
    <location>
        <begin position="1"/>
        <end position="21"/>
    </location>
</feature>
<accession>A0A6C2TZS1</accession>
<feature type="chain" id="PRO_5025527036" description="PEP-CTERM protein-sorting domain-containing protein" evidence="2">
    <location>
        <begin position="22"/>
        <end position="273"/>
    </location>
</feature>
<proteinExistence type="predicted"/>
<dbReference type="Proteomes" id="UP000366872">
    <property type="component" value="Unassembled WGS sequence"/>
</dbReference>
<evidence type="ECO:0000256" key="1">
    <source>
        <dbReference type="SAM" id="Phobius"/>
    </source>
</evidence>
<dbReference type="NCBIfam" id="TIGR02595">
    <property type="entry name" value="PEP_CTERM"/>
    <property type="match status" value="1"/>
</dbReference>
<keyword evidence="1" id="KW-0812">Transmembrane</keyword>
<sequence>MNKKMMILMAVINAVVLTAGASIISDNFNDGDVGSNQWGDGTGFYKFDTGTNLKYVESSGQLDIYDTATAAKSVGIHSKDKFDALAGEGVTATFVTKGIGYLNKANYASFFLGNGALTTPGMTGGIMVIVDNDYKDAQGEHKYKIIGKAGGTKEYLLKDWTNTNLDLSKNFTLSLSINPDGNSGQGNWNIDWSGTGAGHNSTANFNDGTGSTKNTFFTGDVSVGTGYRTGTDTGGDSTRIKLDSVTVIPEPAALGLIGVAGGVLLFFRRRLQN</sequence>
<dbReference type="EMBL" id="CAAHFG010000001">
    <property type="protein sequence ID" value="VGO13105.1"/>
    <property type="molecule type" value="Genomic_DNA"/>
</dbReference>